<sequence length="62" mass="7610">MILQFFMEFNVKFTNYRQRNEKHGSKNKSENIPKSMQNKNNYRLKSSHYSVCTDNYYLTDNY</sequence>
<name>A0A3M7QWU2_BRAPC</name>
<evidence type="ECO:0000313" key="3">
    <source>
        <dbReference type="Proteomes" id="UP000276133"/>
    </source>
</evidence>
<organism evidence="2 3">
    <name type="scientific">Brachionus plicatilis</name>
    <name type="common">Marine rotifer</name>
    <name type="synonym">Brachionus muelleri</name>
    <dbReference type="NCBI Taxonomy" id="10195"/>
    <lineage>
        <taxon>Eukaryota</taxon>
        <taxon>Metazoa</taxon>
        <taxon>Spiralia</taxon>
        <taxon>Gnathifera</taxon>
        <taxon>Rotifera</taxon>
        <taxon>Eurotatoria</taxon>
        <taxon>Monogononta</taxon>
        <taxon>Pseudotrocha</taxon>
        <taxon>Ploima</taxon>
        <taxon>Brachionidae</taxon>
        <taxon>Brachionus</taxon>
    </lineage>
</organism>
<proteinExistence type="predicted"/>
<dbReference type="Proteomes" id="UP000276133">
    <property type="component" value="Unassembled WGS sequence"/>
</dbReference>
<dbReference type="AlphaFoldDB" id="A0A3M7QWU2"/>
<keyword evidence="3" id="KW-1185">Reference proteome</keyword>
<reference evidence="2 3" key="1">
    <citation type="journal article" date="2018" name="Sci. Rep.">
        <title>Genomic signatures of local adaptation to the degree of environmental predictability in rotifers.</title>
        <authorList>
            <person name="Franch-Gras L."/>
            <person name="Hahn C."/>
            <person name="Garcia-Roger E.M."/>
            <person name="Carmona M.J."/>
            <person name="Serra M."/>
            <person name="Gomez A."/>
        </authorList>
    </citation>
    <scope>NUCLEOTIDE SEQUENCE [LARGE SCALE GENOMIC DNA]</scope>
    <source>
        <strain evidence="2">HYR1</strain>
    </source>
</reference>
<gene>
    <name evidence="2" type="ORF">BpHYR1_008577</name>
</gene>
<comment type="caution">
    <text evidence="2">The sequence shown here is derived from an EMBL/GenBank/DDBJ whole genome shotgun (WGS) entry which is preliminary data.</text>
</comment>
<feature type="compositionally biased region" description="Basic and acidic residues" evidence="1">
    <location>
        <begin position="19"/>
        <end position="31"/>
    </location>
</feature>
<protein>
    <submittedName>
        <fullName evidence="2">Uncharacterized protein</fullName>
    </submittedName>
</protein>
<evidence type="ECO:0000313" key="2">
    <source>
        <dbReference type="EMBL" id="RNA15679.1"/>
    </source>
</evidence>
<feature type="region of interest" description="Disordered" evidence="1">
    <location>
        <begin position="19"/>
        <end position="40"/>
    </location>
</feature>
<accession>A0A3M7QWU2</accession>
<evidence type="ECO:0000256" key="1">
    <source>
        <dbReference type="SAM" id="MobiDB-lite"/>
    </source>
</evidence>
<dbReference type="EMBL" id="REGN01004913">
    <property type="protein sequence ID" value="RNA15679.1"/>
    <property type="molecule type" value="Genomic_DNA"/>
</dbReference>